<keyword evidence="2" id="KW-1185">Reference proteome</keyword>
<dbReference type="PANTHER" id="PTHR34095:SF1">
    <property type="entry name" value="LARGE RIBOSOMAL SUBUNIT PROTEIN ML55"/>
    <property type="match status" value="1"/>
</dbReference>
<dbReference type="PANTHER" id="PTHR34095">
    <property type="entry name" value="39S RIBOSOMAL PROTEIN L55, MITOCHONDRIAL"/>
    <property type="match status" value="1"/>
</dbReference>
<evidence type="ECO:0000313" key="1">
    <source>
        <dbReference type="EMBL" id="CAH1984857.1"/>
    </source>
</evidence>
<dbReference type="Pfam" id="PF09776">
    <property type="entry name" value="Mitoc_L55"/>
    <property type="match status" value="1"/>
</dbReference>
<dbReference type="Proteomes" id="UP001152888">
    <property type="component" value="Unassembled WGS sequence"/>
</dbReference>
<dbReference type="InterPro" id="IPR044884">
    <property type="entry name" value="Ribosomal_mL55_sf"/>
</dbReference>
<name>A0A9P0L5Y1_ACAOB</name>
<organism evidence="1 2">
    <name type="scientific">Acanthoscelides obtectus</name>
    <name type="common">Bean weevil</name>
    <name type="synonym">Bruchus obtectus</name>
    <dbReference type="NCBI Taxonomy" id="200917"/>
    <lineage>
        <taxon>Eukaryota</taxon>
        <taxon>Metazoa</taxon>
        <taxon>Ecdysozoa</taxon>
        <taxon>Arthropoda</taxon>
        <taxon>Hexapoda</taxon>
        <taxon>Insecta</taxon>
        <taxon>Pterygota</taxon>
        <taxon>Neoptera</taxon>
        <taxon>Endopterygota</taxon>
        <taxon>Coleoptera</taxon>
        <taxon>Polyphaga</taxon>
        <taxon>Cucujiformia</taxon>
        <taxon>Chrysomeloidea</taxon>
        <taxon>Chrysomelidae</taxon>
        <taxon>Bruchinae</taxon>
        <taxon>Bruchini</taxon>
        <taxon>Acanthoscelides</taxon>
    </lineage>
</organism>
<dbReference type="Gene3D" id="6.20.130.20">
    <property type="entry name" value="Mitochondrial ribosomal protein L55"/>
    <property type="match status" value="1"/>
</dbReference>
<dbReference type="GO" id="GO:0006412">
    <property type="term" value="P:translation"/>
    <property type="evidence" value="ECO:0007669"/>
    <property type="project" value="TreeGrafter"/>
</dbReference>
<evidence type="ECO:0000313" key="2">
    <source>
        <dbReference type="Proteomes" id="UP001152888"/>
    </source>
</evidence>
<gene>
    <name evidence="1" type="ORF">ACAOBT_LOCUS16357</name>
</gene>
<accession>A0A9P0L5Y1</accession>
<dbReference type="AlphaFoldDB" id="A0A9P0L5Y1"/>
<dbReference type="InterPro" id="IPR018615">
    <property type="entry name" value="Ribosomal_mL55"/>
</dbReference>
<sequence>MLRLSLPSILNMNFQQIRCLNSMSAAITRPHRNTYLRMYPTLLVNPDGSTITIRYPEPRQIIKLPLNIWTLSEAERKARIDERKPKKKVKIEDDIEDTYDSKKYLKYLKKK</sequence>
<dbReference type="GO" id="GO:0005762">
    <property type="term" value="C:mitochondrial large ribosomal subunit"/>
    <property type="evidence" value="ECO:0007669"/>
    <property type="project" value="InterPro"/>
</dbReference>
<dbReference type="EMBL" id="CAKOFQ010006966">
    <property type="protein sequence ID" value="CAH1984857.1"/>
    <property type="molecule type" value="Genomic_DNA"/>
</dbReference>
<comment type="caution">
    <text evidence="1">The sequence shown here is derived from an EMBL/GenBank/DDBJ whole genome shotgun (WGS) entry which is preliminary data.</text>
</comment>
<proteinExistence type="predicted"/>
<dbReference type="GO" id="GO:0003735">
    <property type="term" value="F:structural constituent of ribosome"/>
    <property type="evidence" value="ECO:0007669"/>
    <property type="project" value="InterPro"/>
</dbReference>
<evidence type="ECO:0008006" key="3">
    <source>
        <dbReference type="Google" id="ProtNLM"/>
    </source>
</evidence>
<reference evidence="1" key="1">
    <citation type="submission" date="2022-03" db="EMBL/GenBank/DDBJ databases">
        <authorList>
            <person name="Sayadi A."/>
        </authorList>
    </citation>
    <scope>NUCLEOTIDE SEQUENCE</scope>
</reference>
<dbReference type="OrthoDB" id="9986315at2759"/>
<protein>
    <recommendedName>
        <fullName evidence="3">39S ribosomal protein L55, mitochondrial</fullName>
    </recommendedName>
</protein>